<dbReference type="GO" id="GO:0005524">
    <property type="term" value="F:ATP binding"/>
    <property type="evidence" value="ECO:0007669"/>
    <property type="project" value="UniProtKB-UniRule"/>
</dbReference>
<feature type="region of interest" description="Disordered" evidence="10">
    <location>
        <begin position="1131"/>
        <end position="1172"/>
    </location>
</feature>
<dbReference type="PROSITE" id="PS50096">
    <property type="entry name" value="IQ"/>
    <property type="match status" value="3"/>
</dbReference>
<dbReference type="CDD" id="cd01380">
    <property type="entry name" value="MYSc_Myo5"/>
    <property type="match status" value="1"/>
</dbReference>
<dbReference type="Gene3D" id="1.20.5.190">
    <property type="match status" value="2"/>
</dbReference>
<dbReference type="InterPro" id="IPR036103">
    <property type="entry name" value="MYSc_Myo5"/>
</dbReference>
<organism evidence="13">
    <name type="scientific">Cryptococcus deneoformans</name>
    <dbReference type="NCBI Taxonomy" id="40410"/>
    <lineage>
        <taxon>Eukaryota</taxon>
        <taxon>Fungi</taxon>
        <taxon>Dikarya</taxon>
        <taxon>Basidiomycota</taxon>
        <taxon>Agaricomycotina</taxon>
        <taxon>Tremellomycetes</taxon>
        <taxon>Tremellales</taxon>
        <taxon>Cryptococcaceae</taxon>
        <taxon>Cryptococcus</taxon>
        <taxon>Cryptococcus neoformans species complex</taxon>
    </lineage>
</organism>
<dbReference type="Pfam" id="PF00612">
    <property type="entry name" value="IQ"/>
    <property type="match status" value="4"/>
</dbReference>
<feature type="binding site" evidence="8">
    <location>
        <begin position="202"/>
        <end position="209"/>
    </location>
    <ligand>
        <name>ATP</name>
        <dbReference type="ChEBI" id="CHEBI:30616"/>
    </ligand>
</feature>
<dbReference type="InterPro" id="IPR002710">
    <property type="entry name" value="Dilute_dom"/>
</dbReference>
<keyword evidence="2 8" id="KW-0547">Nucleotide-binding</keyword>
<dbReference type="SUPFAM" id="SSF52540">
    <property type="entry name" value="P-loop containing nucleoside triphosphate hydrolases"/>
    <property type="match status" value="2"/>
</dbReference>
<sequence>MSAPYRKGALVWIPETPTSWVPGTIVSIEANCDDPSNEATLILSLDADPSITKAMKLPLSSLQSTNAPTLQNLPETSVAIASLLPLRNPASLGNVEDLANLSNLNEPSGKFTRVLLHAIATRYMQHLPYTYSGIVLLSVNPFTPLNIYDNAFVKLYSGQKKGQQDPHVFAIAEEALDALRRGKGVKGVDPAGAGDQTIIVSGESGAGKTVAAKYILRYFASATHVPPVASEFETLRKNTADEESMSEVEGQILASNPIMEAFGNAKTTRNDNSSRFGKYIQVLFNDRNEIVGARVRTYLLERSRLVYQPAFERNYHIFYQLLAGAPSQERKDLALSSSPCDFAYLSGGGPSSITIGGVDDAKDFTATQQALSTVGISVERQWRVFKLLAALLHLGNAEITQTRTDAILDESDVNLIRAAELLGLPLSDFRRWIIKKQLVTRSEKIVTSLAGPQAIVVRDSVAKFIYSCLFQWLVNVINESLSGEGSRKKITATNFIGVLDIYGFEHFAKNSFEQFCINWANEKLQQEFYARVFRLEQDEYLREKIDWAFISFTDNQACIDVIEGKMGILALLDEESRLPAGSDVSFATKLHQQLPRPANRDFFRKPRFNERAFTVVHYAHDVTYDVDGFVEKNRDTVPDQHLDLLQNSDNGFLREVVNAAMDSSSAKQVGQQDATATSMPRRTNPRKPTLGSIFKSSLVELMATIYSTNVHYIRCIKPNEAKKAWELDSNQVLAQLRACGVLETIRISCAGYPSRWEFSQFAQRYLIMLHSQEWRPDMDVKQLCSAILTKVLDDEKQYQLGLTKIFFRPGVLALLESLRSAKQHELVSTIQKYIRRFLALKHYNSYRTNAVTIQTWWRGVLAQRLYTKKKHEKMALLLQMVSRRWLAMRTTAQVRESIIRTQSLFRAYLARNLAQRTRILNSTITLQSLFRGLSIRRHYQEQVQRVVILQSLWRRKAAVNELQILKHEAKSARKFKEISYQLENKVVELTRSLQNRIAENRELSARITSLEAEMIVIQRRNRELVSQFQDREEKLLGHTVPKHDYDLLQESKRETEFQLSEAIKKVLDQEARISELSRKLEVSTQEQAQKEHTSRIMRITTTENHPTVDHLRSDLEQLREAIPRDNVLNTLTYGRPRASSPSPTRNNRLQRRHSIASRASCASDPVLQEDSKCPANPRAVSFMWSSDGTPLTRELRDPYIHPATTSLSGEVARLLEDEAALNNDVLHGLVHQLKIPNPSLHAPPVAKEVLFPAHLISLICNEMWKHEKMEESERLFANVMQAVQQHVLTFKGEDIIIPGIFWLSNVQEILSFICLAEDVTPKAKHDWERLIGVIKHDLDSLEYNIYHTFMLEIKRKLSRMIVPALIESQSLPGFITSDSGRLFSRMLEGIGGVQQPTFSMEDILNLLNKVWKCLKSYYMEESVMHQVVTELLKLIGQISFNDLIMRRNFCSWKRGIYANSIQQWCKSHDMPEGLLQLEHLMQATKLLQLKKATLGDIDILFDVCWILSPTQVQKLISQYHIADYEAPLKPEILRAVAARVKPEDRNDQLLLTPETEEVGPYQLPPPREIAGLETYVPAWLNVPSVRRLAAFVA</sequence>
<feature type="domain" description="Dilute" evidence="11">
    <location>
        <begin position="1277"/>
        <end position="1542"/>
    </location>
</feature>
<dbReference type="GO" id="GO:0007015">
    <property type="term" value="P:actin filament organization"/>
    <property type="evidence" value="ECO:0007669"/>
    <property type="project" value="TreeGrafter"/>
</dbReference>
<dbReference type="Pfam" id="PF01843">
    <property type="entry name" value="DIL"/>
    <property type="match status" value="1"/>
</dbReference>
<dbReference type="InterPro" id="IPR000048">
    <property type="entry name" value="IQ_motif_EF-hand-BS"/>
</dbReference>
<dbReference type="Pfam" id="PF00063">
    <property type="entry name" value="Myosin_head"/>
    <property type="match status" value="1"/>
</dbReference>
<accession>Q8J0X4</accession>
<evidence type="ECO:0000259" key="11">
    <source>
        <dbReference type="PROSITE" id="PS51126"/>
    </source>
</evidence>
<evidence type="ECO:0000256" key="2">
    <source>
        <dbReference type="ARBA" id="ARBA00022741"/>
    </source>
</evidence>
<keyword evidence="7 8" id="KW-0009">Actin-binding</keyword>
<dbReference type="Gene3D" id="1.20.120.720">
    <property type="entry name" value="Myosin VI head, motor domain, U50 subdomain"/>
    <property type="match status" value="1"/>
</dbReference>
<dbReference type="Gene3D" id="3.40.850.10">
    <property type="entry name" value="Kinesin motor domain"/>
    <property type="match status" value="1"/>
</dbReference>
<name>Q8J0X4_9TREE</name>
<evidence type="ECO:0000259" key="12">
    <source>
        <dbReference type="PROSITE" id="PS51456"/>
    </source>
</evidence>
<dbReference type="GO" id="GO:0016459">
    <property type="term" value="C:myosin complex"/>
    <property type="evidence" value="ECO:0007669"/>
    <property type="project" value="UniProtKB-KW"/>
</dbReference>
<evidence type="ECO:0000256" key="6">
    <source>
        <dbReference type="ARBA" id="ARBA00023175"/>
    </source>
</evidence>
<feature type="region of interest" description="Actin-binding" evidence="8">
    <location>
        <begin position="698"/>
        <end position="720"/>
    </location>
</feature>
<keyword evidence="6 8" id="KW-0505">Motor protein</keyword>
<dbReference type="PANTHER" id="PTHR13140">
    <property type="entry name" value="MYOSIN"/>
    <property type="match status" value="1"/>
</dbReference>
<feature type="region of interest" description="Disordered" evidence="10">
    <location>
        <begin position="664"/>
        <end position="687"/>
    </location>
</feature>
<dbReference type="Gene3D" id="1.10.10.820">
    <property type="match status" value="1"/>
</dbReference>
<evidence type="ECO:0000256" key="10">
    <source>
        <dbReference type="SAM" id="MobiDB-lite"/>
    </source>
</evidence>
<comment type="similarity">
    <text evidence="1 8">Belongs to the TRAFAC class myosin-kinesin ATPase superfamily. Myosin family.</text>
</comment>
<evidence type="ECO:0000256" key="7">
    <source>
        <dbReference type="ARBA" id="ARBA00023203"/>
    </source>
</evidence>
<dbReference type="GO" id="GO:0016020">
    <property type="term" value="C:membrane"/>
    <property type="evidence" value="ECO:0007669"/>
    <property type="project" value="TreeGrafter"/>
</dbReference>
<dbReference type="Gene3D" id="6.20.240.20">
    <property type="match status" value="1"/>
</dbReference>
<dbReference type="GO" id="GO:0000146">
    <property type="term" value="F:microfilament motor activity"/>
    <property type="evidence" value="ECO:0007669"/>
    <property type="project" value="TreeGrafter"/>
</dbReference>
<feature type="domain" description="Myosin motor" evidence="12">
    <location>
        <begin position="93"/>
        <end position="820"/>
    </location>
</feature>
<reference evidence="13" key="1">
    <citation type="journal article" date="2002" name="Eukaryot. Cell">
        <title>Mating-type locus of Cryptococcus neoformans: a step in the evolution of sex chromosomes.</title>
        <authorList>
            <person name="Lengeler K.B."/>
            <person name="Fox D.S."/>
            <person name="Fraser J.A."/>
            <person name="Allen A."/>
            <person name="Forrester K."/>
            <person name="Dietrich F.S."/>
            <person name="Heitman J."/>
        </authorList>
    </citation>
    <scope>NUCLEOTIDE SEQUENCE</scope>
    <source>
        <strain evidence="13">JEC20</strain>
    </source>
</reference>
<dbReference type="SMART" id="SM01132">
    <property type="entry name" value="DIL"/>
    <property type="match status" value="1"/>
</dbReference>
<evidence type="ECO:0000256" key="8">
    <source>
        <dbReference type="PROSITE-ProRule" id="PRU00782"/>
    </source>
</evidence>
<evidence type="ECO:0000256" key="3">
    <source>
        <dbReference type="ARBA" id="ARBA00022840"/>
    </source>
</evidence>
<dbReference type="PANTHER" id="PTHR13140:SF706">
    <property type="entry name" value="DILUTE CLASS UNCONVENTIONAL MYOSIN, ISOFORM C"/>
    <property type="match status" value="1"/>
</dbReference>
<dbReference type="InterPro" id="IPR027417">
    <property type="entry name" value="P-loop_NTPase"/>
</dbReference>
<dbReference type="FunFam" id="1.10.10.820:FF:000001">
    <property type="entry name" value="Myosin heavy chain"/>
    <property type="match status" value="1"/>
</dbReference>
<keyword evidence="4 9" id="KW-0175">Coiled coil</keyword>
<dbReference type="Gene3D" id="1.20.58.530">
    <property type="match status" value="1"/>
</dbReference>
<dbReference type="GO" id="GO:0051015">
    <property type="term" value="F:actin filament binding"/>
    <property type="evidence" value="ECO:0007669"/>
    <property type="project" value="TreeGrafter"/>
</dbReference>
<keyword evidence="3 8" id="KW-0067">ATP-binding</keyword>
<dbReference type="CDD" id="cd15480">
    <property type="entry name" value="fMyo2p_CBD"/>
    <property type="match status" value="1"/>
</dbReference>
<evidence type="ECO:0000313" key="13">
    <source>
        <dbReference type="EMBL" id="AAN75607.1"/>
    </source>
</evidence>
<dbReference type="InterPro" id="IPR001609">
    <property type="entry name" value="Myosin_head_motor_dom-like"/>
</dbReference>
<dbReference type="SMART" id="SM00015">
    <property type="entry name" value="IQ"/>
    <property type="match status" value="6"/>
</dbReference>
<dbReference type="InterPro" id="IPR046943">
    <property type="entry name" value="Fungal_Myo2/2A_CBD"/>
</dbReference>
<evidence type="ECO:0000256" key="9">
    <source>
        <dbReference type="SAM" id="Coils"/>
    </source>
</evidence>
<dbReference type="PRINTS" id="PR00193">
    <property type="entry name" value="MYOSINHEAVY"/>
</dbReference>
<feature type="compositionally biased region" description="Polar residues" evidence="10">
    <location>
        <begin position="664"/>
        <end position="681"/>
    </location>
</feature>
<dbReference type="GO" id="GO:0005737">
    <property type="term" value="C:cytoplasm"/>
    <property type="evidence" value="ECO:0007669"/>
    <property type="project" value="TreeGrafter"/>
</dbReference>
<keyword evidence="5 8" id="KW-0518">Myosin</keyword>
<evidence type="ECO:0000256" key="4">
    <source>
        <dbReference type="ARBA" id="ARBA00023054"/>
    </source>
</evidence>
<feature type="coiled-coil region" evidence="9">
    <location>
        <begin position="993"/>
        <end position="1020"/>
    </location>
</feature>
<evidence type="ECO:0000256" key="1">
    <source>
        <dbReference type="ARBA" id="ARBA00008314"/>
    </source>
</evidence>
<protein>
    <submittedName>
        <fullName evidence="13">MYO2</fullName>
    </submittedName>
</protein>
<dbReference type="PROSITE" id="PS51126">
    <property type="entry name" value="DILUTE"/>
    <property type="match status" value="1"/>
</dbReference>
<dbReference type="SMART" id="SM00242">
    <property type="entry name" value="MYSc"/>
    <property type="match status" value="1"/>
</dbReference>
<reference evidence="13" key="2">
    <citation type="journal article" date="2004" name="PLoS Biol.">
        <title>Convergent evolution of chromosomal sex-determining regions in the animal and fungal kingdoms.</title>
        <authorList>
            <person name="Fraser J.A."/>
            <person name="Diezmann S."/>
            <person name="Subaran R.L."/>
            <person name="Allen A."/>
            <person name="Lengeler K.B."/>
            <person name="Dietrich F.S."/>
            <person name="Heitman J."/>
        </authorList>
    </citation>
    <scope>NUCLEOTIDE SEQUENCE</scope>
    <source>
        <strain evidence="13">JEC20</strain>
    </source>
</reference>
<proteinExistence type="inferred from homology"/>
<dbReference type="PROSITE" id="PS51456">
    <property type="entry name" value="MYOSIN_MOTOR"/>
    <property type="match status" value="1"/>
</dbReference>
<dbReference type="EMBL" id="AF542530">
    <property type="protein sequence ID" value="AAN75607.1"/>
    <property type="molecule type" value="Genomic_DNA"/>
</dbReference>
<evidence type="ECO:0000256" key="5">
    <source>
        <dbReference type="ARBA" id="ARBA00023123"/>
    </source>
</evidence>
<dbReference type="InterPro" id="IPR036961">
    <property type="entry name" value="Kinesin_motor_dom_sf"/>
</dbReference>
<feature type="coiled-coil region" evidence="9">
    <location>
        <begin position="1059"/>
        <end position="1086"/>
    </location>
</feature>